<feature type="compositionally biased region" description="Low complexity" evidence="4">
    <location>
        <begin position="111"/>
        <end position="127"/>
    </location>
</feature>
<dbReference type="RefSeq" id="WP_004024837.1">
    <property type="nucleotide sequence ID" value="NZ_AWQU01000073.1"/>
</dbReference>
<dbReference type="NCBIfam" id="TIGR00621">
    <property type="entry name" value="ssb"/>
    <property type="match status" value="1"/>
</dbReference>
<dbReference type="AlphaFoldDB" id="A0A084U3W8"/>
<proteinExistence type="inferred from homology"/>
<name>A0A084U3W8_MALIO</name>
<evidence type="ECO:0000256" key="3">
    <source>
        <dbReference type="RuleBase" id="RU000524"/>
    </source>
</evidence>
<dbReference type="GO" id="GO:0006260">
    <property type="term" value="P:DNA replication"/>
    <property type="evidence" value="ECO:0007669"/>
    <property type="project" value="InterPro"/>
</dbReference>
<gene>
    <name evidence="5" type="primary">ssb</name>
    <name evidence="5" type="ORF">P271_505</name>
</gene>
<evidence type="ECO:0000313" key="6">
    <source>
        <dbReference type="Proteomes" id="UP000028523"/>
    </source>
</evidence>
<dbReference type="Pfam" id="PF00436">
    <property type="entry name" value="SSB"/>
    <property type="match status" value="1"/>
</dbReference>
<dbReference type="PANTHER" id="PTHR10302:SF27">
    <property type="entry name" value="SINGLE-STRANDED DNA-BINDING PROTEIN"/>
    <property type="match status" value="1"/>
</dbReference>
<feature type="region of interest" description="Disordered" evidence="4">
    <location>
        <begin position="106"/>
        <end position="131"/>
    </location>
</feature>
<dbReference type="GeneID" id="96866450"/>
<comment type="caution">
    <text evidence="2">Lacks conserved residue(s) required for the propagation of feature annotation.</text>
</comment>
<organism evidence="5 6">
    <name type="scientific">Malacoplasma iowae DK-CPA</name>
    <dbReference type="NCBI Taxonomy" id="1394179"/>
    <lineage>
        <taxon>Bacteria</taxon>
        <taxon>Bacillati</taxon>
        <taxon>Mycoplasmatota</taxon>
        <taxon>Mycoplasmoidales</taxon>
        <taxon>Mycoplasmoidaceae</taxon>
        <taxon>Malacoplasma</taxon>
    </lineage>
</organism>
<sequence length="188" mass="21381">MNKVFLAGRLASDPQQFVTQNGITQSRLSIACSDNWNKNETYFFPCVAWQSTANYINTYFKKGDAVVLDGKLIRRSYISKEGKTTYIMEVVIETIKHFGGSRKSGIDQSANQNYSNKQNFNNVNSTNEFSQTSMSEEDIDAILSNSNGVEDDEFDVYAVDNKTNQENSIQSDDEYIDLEDLDWVNELK</sequence>
<protein>
    <recommendedName>
        <fullName evidence="2 3">Single-stranded DNA-binding protein</fullName>
        <shortName evidence="2">SSB</shortName>
    </recommendedName>
</protein>
<comment type="subunit">
    <text evidence="2">Homotetramer.</text>
</comment>
<keyword evidence="6" id="KW-1185">Reference proteome</keyword>
<accession>A0A084U3W8</accession>
<evidence type="ECO:0000256" key="4">
    <source>
        <dbReference type="SAM" id="MobiDB-lite"/>
    </source>
</evidence>
<dbReference type="PANTHER" id="PTHR10302">
    <property type="entry name" value="SINGLE-STRANDED DNA-BINDING PROTEIN"/>
    <property type="match status" value="1"/>
</dbReference>
<dbReference type="GO" id="GO:0009295">
    <property type="term" value="C:nucleoid"/>
    <property type="evidence" value="ECO:0007669"/>
    <property type="project" value="TreeGrafter"/>
</dbReference>
<keyword evidence="1 2" id="KW-0238">DNA-binding</keyword>
<evidence type="ECO:0000256" key="2">
    <source>
        <dbReference type="HAMAP-Rule" id="MF_00984"/>
    </source>
</evidence>
<dbReference type="CDD" id="cd04496">
    <property type="entry name" value="SSB_OBF"/>
    <property type="match status" value="1"/>
</dbReference>
<dbReference type="Proteomes" id="UP000028523">
    <property type="component" value="Unassembled WGS sequence"/>
</dbReference>
<evidence type="ECO:0000313" key="5">
    <source>
        <dbReference type="EMBL" id="KFB07654.1"/>
    </source>
</evidence>
<dbReference type="Gene3D" id="2.40.50.140">
    <property type="entry name" value="Nucleic acid-binding proteins"/>
    <property type="match status" value="1"/>
</dbReference>
<dbReference type="HAMAP" id="MF_00984">
    <property type="entry name" value="SSB"/>
    <property type="match status" value="1"/>
</dbReference>
<dbReference type="PROSITE" id="PS50935">
    <property type="entry name" value="SSB"/>
    <property type="match status" value="1"/>
</dbReference>
<dbReference type="EMBL" id="AWQU01000073">
    <property type="protein sequence ID" value="KFB07654.1"/>
    <property type="molecule type" value="Genomic_DNA"/>
</dbReference>
<dbReference type="SUPFAM" id="SSF50249">
    <property type="entry name" value="Nucleic acid-binding proteins"/>
    <property type="match status" value="1"/>
</dbReference>
<dbReference type="InterPro" id="IPR000424">
    <property type="entry name" value="Primosome_PriB/ssb"/>
</dbReference>
<evidence type="ECO:0000256" key="1">
    <source>
        <dbReference type="ARBA" id="ARBA00023125"/>
    </source>
</evidence>
<reference evidence="5 6" key="1">
    <citation type="journal article" date="2014" name="PLoS ONE">
        <title>Reduction of Hydrogen Peroxide Accumulation and Toxicity by a Catalase from Mycoplasma iowae.</title>
        <authorList>
            <person name="Pritchard R.E."/>
            <person name="Prassinos A.J."/>
            <person name="Osborne J.D."/>
            <person name="Raviv Z."/>
            <person name="Balish M.F."/>
        </authorList>
    </citation>
    <scope>NUCLEOTIDE SEQUENCE [LARGE SCALE GENOMIC DNA]</scope>
    <source>
        <strain evidence="5 6">DK-CPA</strain>
    </source>
</reference>
<dbReference type="InterPro" id="IPR012340">
    <property type="entry name" value="NA-bd_OB-fold"/>
</dbReference>
<dbReference type="GO" id="GO:0003697">
    <property type="term" value="F:single-stranded DNA binding"/>
    <property type="evidence" value="ECO:0007669"/>
    <property type="project" value="UniProtKB-UniRule"/>
</dbReference>
<dbReference type="InterPro" id="IPR011344">
    <property type="entry name" value="ssDNA-bd"/>
</dbReference>
<comment type="caution">
    <text evidence="5">The sequence shown here is derived from an EMBL/GenBank/DDBJ whole genome shotgun (WGS) entry which is preliminary data.</text>
</comment>